<feature type="domain" description="Gnk2-homologous" evidence="5">
    <location>
        <begin position="32"/>
        <end position="134"/>
    </location>
</feature>
<feature type="region of interest" description="Disordered" evidence="3">
    <location>
        <begin position="250"/>
        <end position="270"/>
    </location>
</feature>
<evidence type="ECO:0000313" key="7">
    <source>
        <dbReference type="Proteomes" id="UP001604277"/>
    </source>
</evidence>
<name>A0ABD1QEI4_9LAMI</name>
<feature type="signal peptide" evidence="4">
    <location>
        <begin position="1"/>
        <end position="29"/>
    </location>
</feature>
<evidence type="ECO:0000256" key="3">
    <source>
        <dbReference type="SAM" id="MobiDB-lite"/>
    </source>
</evidence>
<dbReference type="PANTHER" id="PTHR32099">
    <property type="entry name" value="CYSTEINE-RICH REPEAT SECRETORY PROTEIN"/>
    <property type="match status" value="1"/>
</dbReference>
<sequence>MVDMDMFNCKLNGFVLFSCFFLSSCPCLALFSSTPRYFCFDITSNVSSSFIINRDKLLDSLSANLSIHNGFYTTTRGENSTLIYGLLQCRGDISVQNCSTCADNIIKKSSTCENSTDSAYMLPTCFLRYSLENFIGHESENSYTGATAINLTEDPGVVSQGNNFMRKLASTAPSQPLMFQEGILDVGQEGMRHGFVQCRRDLNVSACDKCLNNLLEKYIPQFGDNRAWEFSSFSCSIWYEDVHGAFSDRNLTNETSSTGNTGETKPSLAV</sequence>
<dbReference type="PROSITE" id="PS51473">
    <property type="entry name" value="GNK2"/>
    <property type="match status" value="2"/>
</dbReference>
<keyword evidence="1 4" id="KW-0732">Signal</keyword>
<gene>
    <name evidence="6" type="ORF">Fot_49190</name>
</gene>
<feature type="chain" id="PRO_5044773251" evidence="4">
    <location>
        <begin position="30"/>
        <end position="270"/>
    </location>
</feature>
<dbReference type="InterPro" id="IPR038408">
    <property type="entry name" value="GNK2_sf"/>
</dbReference>
<keyword evidence="2" id="KW-0677">Repeat</keyword>
<dbReference type="Proteomes" id="UP001604277">
    <property type="component" value="Unassembled WGS sequence"/>
</dbReference>
<feature type="domain" description="Gnk2-homologous" evidence="5">
    <location>
        <begin position="139"/>
        <end position="244"/>
    </location>
</feature>
<dbReference type="PANTHER" id="PTHR32099:SF30">
    <property type="entry name" value="OS03G0564600 PROTEIN"/>
    <property type="match status" value="1"/>
</dbReference>
<accession>A0ABD1QEI4</accession>
<dbReference type="Pfam" id="PF01657">
    <property type="entry name" value="Stress-antifung"/>
    <property type="match status" value="1"/>
</dbReference>
<evidence type="ECO:0000256" key="2">
    <source>
        <dbReference type="ARBA" id="ARBA00022737"/>
    </source>
</evidence>
<comment type="caution">
    <text evidence="6">The sequence shown here is derived from an EMBL/GenBank/DDBJ whole genome shotgun (WGS) entry which is preliminary data.</text>
</comment>
<evidence type="ECO:0000256" key="4">
    <source>
        <dbReference type="SAM" id="SignalP"/>
    </source>
</evidence>
<dbReference type="InterPro" id="IPR002902">
    <property type="entry name" value="GNK2"/>
</dbReference>
<evidence type="ECO:0000256" key="1">
    <source>
        <dbReference type="ARBA" id="ARBA00022729"/>
    </source>
</evidence>
<dbReference type="AlphaFoldDB" id="A0ABD1QEI4"/>
<proteinExistence type="predicted"/>
<dbReference type="CDD" id="cd23509">
    <property type="entry name" value="Gnk2-like"/>
    <property type="match status" value="2"/>
</dbReference>
<dbReference type="EMBL" id="JBFOLJ010000015">
    <property type="protein sequence ID" value="KAL2473454.1"/>
    <property type="molecule type" value="Genomic_DNA"/>
</dbReference>
<evidence type="ECO:0000313" key="6">
    <source>
        <dbReference type="EMBL" id="KAL2473454.1"/>
    </source>
</evidence>
<organism evidence="6 7">
    <name type="scientific">Forsythia ovata</name>
    <dbReference type="NCBI Taxonomy" id="205694"/>
    <lineage>
        <taxon>Eukaryota</taxon>
        <taxon>Viridiplantae</taxon>
        <taxon>Streptophyta</taxon>
        <taxon>Embryophyta</taxon>
        <taxon>Tracheophyta</taxon>
        <taxon>Spermatophyta</taxon>
        <taxon>Magnoliopsida</taxon>
        <taxon>eudicotyledons</taxon>
        <taxon>Gunneridae</taxon>
        <taxon>Pentapetalae</taxon>
        <taxon>asterids</taxon>
        <taxon>lamiids</taxon>
        <taxon>Lamiales</taxon>
        <taxon>Oleaceae</taxon>
        <taxon>Forsythieae</taxon>
        <taxon>Forsythia</taxon>
    </lineage>
</organism>
<dbReference type="Gene3D" id="3.30.430.20">
    <property type="entry name" value="Gnk2 domain, C-X8-C-X2-C motif"/>
    <property type="match status" value="2"/>
</dbReference>
<reference evidence="7" key="1">
    <citation type="submission" date="2024-07" db="EMBL/GenBank/DDBJ databases">
        <title>Two chromosome-level genome assemblies of Korean endemic species Abeliophyllum distichum and Forsythia ovata (Oleaceae).</title>
        <authorList>
            <person name="Jang H."/>
        </authorList>
    </citation>
    <scope>NUCLEOTIDE SEQUENCE [LARGE SCALE GENOMIC DNA]</scope>
</reference>
<feature type="compositionally biased region" description="Polar residues" evidence="3">
    <location>
        <begin position="250"/>
        <end position="264"/>
    </location>
</feature>
<keyword evidence="7" id="KW-1185">Reference proteome</keyword>
<protein>
    <submittedName>
        <fullName evidence="6">Cysteine-rich repeat secretory protein 55</fullName>
    </submittedName>
</protein>
<evidence type="ECO:0000259" key="5">
    <source>
        <dbReference type="PROSITE" id="PS51473"/>
    </source>
</evidence>